<dbReference type="PROSITE" id="PS50850">
    <property type="entry name" value="MFS"/>
    <property type="match status" value="1"/>
</dbReference>
<evidence type="ECO:0000256" key="7">
    <source>
        <dbReference type="SAM" id="Phobius"/>
    </source>
</evidence>
<dbReference type="Gene3D" id="1.20.1250.20">
    <property type="entry name" value="MFS general substrate transporter like domains"/>
    <property type="match status" value="1"/>
</dbReference>
<feature type="transmembrane region" description="Helical" evidence="7">
    <location>
        <begin position="347"/>
        <end position="369"/>
    </location>
</feature>
<feature type="transmembrane region" description="Helical" evidence="7">
    <location>
        <begin position="136"/>
        <end position="160"/>
    </location>
</feature>
<evidence type="ECO:0000259" key="8">
    <source>
        <dbReference type="PROSITE" id="PS50850"/>
    </source>
</evidence>
<feature type="transmembrane region" description="Helical" evidence="7">
    <location>
        <begin position="375"/>
        <end position="398"/>
    </location>
</feature>
<dbReference type="InterPro" id="IPR011701">
    <property type="entry name" value="MFS"/>
</dbReference>
<evidence type="ECO:0000256" key="2">
    <source>
        <dbReference type="ARBA" id="ARBA00022448"/>
    </source>
</evidence>
<feature type="transmembrane region" description="Helical" evidence="7">
    <location>
        <begin position="45"/>
        <end position="66"/>
    </location>
</feature>
<keyword evidence="6 7" id="KW-0472">Membrane</keyword>
<feature type="transmembrane region" description="Helical" evidence="7">
    <location>
        <begin position="166"/>
        <end position="185"/>
    </location>
</feature>
<comment type="subcellular location">
    <subcellularLocation>
        <location evidence="1">Cell membrane</location>
        <topology evidence="1">Multi-pass membrane protein</topology>
    </subcellularLocation>
</comment>
<dbReference type="EMBL" id="WHOC01000060">
    <property type="protein sequence ID" value="NOU86345.1"/>
    <property type="molecule type" value="Genomic_DNA"/>
</dbReference>
<dbReference type="RefSeq" id="WP_171689635.1">
    <property type="nucleotide sequence ID" value="NZ_WHOC01000060.1"/>
</dbReference>
<keyword evidence="10" id="KW-1185">Reference proteome</keyword>
<feature type="transmembrane region" description="Helical" evidence="7">
    <location>
        <begin position="219"/>
        <end position="239"/>
    </location>
</feature>
<feature type="transmembrane region" description="Helical" evidence="7">
    <location>
        <begin position="312"/>
        <end position="335"/>
    </location>
</feature>
<sequence length="410" mass="45061">MKHTVVLESWKYPLILLFGIGISNISGWIYFIALNLILLDMTHSALAVSALYILRPLSTLFTNIWSGSLIDRMNKRNLMVFLDIFRAVLIVLLPLYSSIWYIYSIVFCINMAGSVFGPASGTYITKLIPPNQRQRFNSLNGLIGSGAFLIGPAIAGMLFMIGSPSFAIYMNAAALFVSGLITIFMPNQEKEFNEMTDRRITWDVIKQDWNVVIRFYRSYIYLMVICILFSSVMVVMASAVDSLEAAFAKVVLELTEREYGILVSVAGAGIIVGASVNTLIVNKVATSWMIGLGSLGVCGGYLIYAFSTTFNVAAFGFFILAFFLAFANTGFATFYQNNIPVDIMGRVGSVNGFIEAILIMVTTVVFGIAAEVFSIQMVVIAGVLLMVLLGITLSACILKPSKNNSLEMRQ</sequence>
<feature type="transmembrane region" description="Helical" evidence="7">
    <location>
        <begin position="288"/>
        <end position="306"/>
    </location>
</feature>
<name>A0ABX1Z371_9BACL</name>
<evidence type="ECO:0000256" key="3">
    <source>
        <dbReference type="ARBA" id="ARBA00022475"/>
    </source>
</evidence>
<comment type="caution">
    <text evidence="9">The sequence shown here is derived from an EMBL/GenBank/DDBJ whole genome shotgun (WGS) entry which is preliminary data.</text>
</comment>
<accession>A0ABX1Z371</accession>
<evidence type="ECO:0000256" key="1">
    <source>
        <dbReference type="ARBA" id="ARBA00004651"/>
    </source>
</evidence>
<feature type="domain" description="Major facilitator superfamily (MFS) profile" evidence="8">
    <location>
        <begin position="12"/>
        <end position="402"/>
    </location>
</feature>
<dbReference type="InterPro" id="IPR036259">
    <property type="entry name" value="MFS_trans_sf"/>
</dbReference>
<gene>
    <name evidence="9" type="ORF">GC102_11260</name>
</gene>
<keyword evidence="2" id="KW-0813">Transport</keyword>
<evidence type="ECO:0000256" key="6">
    <source>
        <dbReference type="ARBA" id="ARBA00023136"/>
    </source>
</evidence>
<dbReference type="PANTHER" id="PTHR43266:SF2">
    <property type="entry name" value="MAJOR FACILITATOR SUPERFAMILY (MFS) PROFILE DOMAIN-CONTAINING PROTEIN"/>
    <property type="match status" value="1"/>
</dbReference>
<dbReference type="PANTHER" id="PTHR43266">
    <property type="entry name" value="MACROLIDE-EFFLUX PROTEIN"/>
    <property type="match status" value="1"/>
</dbReference>
<keyword evidence="4 7" id="KW-0812">Transmembrane</keyword>
<keyword evidence="5 7" id="KW-1133">Transmembrane helix</keyword>
<reference evidence="9 10" key="1">
    <citation type="submission" date="2019-10" db="EMBL/GenBank/DDBJ databases">
        <title>Description of Paenibacillus choica sp. nov.</title>
        <authorList>
            <person name="Carlier A."/>
            <person name="Qi S."/>
        </authorList>
    </citation>
    <scope>NUCLEOTIDE SEQUENCE [LARGE SCALE GENOMIC DNA]</scope>
    <source>
        <strain evidence="9 10">LMG 31460</strain>
    </source>
</reference>
<evidence type="ECO:0000313" key="10">
    <source>
        <dbReference type="Proteomes" id="UP000658690"/>
    </source>
</evidence>
<dbReference type="Proteomes" id="UP000658690">
    <property type="component" value="Unassembled WGS sequence"/>
</dbReference>
<evidence type="ECO:0000256" key="5">
    <source>
        <dbReference type="ARBA" id="ARBA00022989"/>
    </source>
</evidence>
<dbReference type="SUPFAM" id="SSF103473">
    <property type="entry name" value="MFS general substrate transporter"/>
    <property type="match status" value="1"/>
</dbReference>
<keyword evidence="3" id="KW-1003">Cell membrane</keyword>
<evidence type="ECO:0000313" key="9">
    <source>
        <dbReference type="EMBL" id="NOU86345.1"/>
    </source>
</evidence>
<dbReference type="CDD" id="cd06173">
    <property type="entry name" value="MFS_MefA_like"/>
    <property type="match status" value="1"/>
</dbReference>
<organism evidence="9 10">
    <name type="scientific">Paenibacillus germinis</name>
    <dbReference type="NCBI Taxonomy" id="2654979"/>
    <lineage>
        <taxon>Bacteria</taxon>
        <taxon>Bacillati</taxon>
        <taxon>Bacillota</taxon>
        <taxon>Bacilli</taxon>
        <taxon>Bacillales</taxon>
        <taxon>Paenibacillaceae</taxon>
        <taxon>Paenibacillus</taxon>
    </lineage>
</organism>
<dbReference type="Pfam" id="PF07690">
    <property type="entry name" value="MFS_1"/>
    <property type="match status" value="1"/>
</dbReference>
<feature type="transmembrane region" description="Helical" evidence="7">
    <location>
        <begin position="12"/>
        <end position="33"/>
    </location>
</feature>
<protein>
    <submittedName>
        <fullName evidence="9">MFS transporter</fullName>
    </submittedName>
</protein>
<proteinExistence type="predicted"/>
<feature type="transmembrane region" description="Helical" evidence="7">
    <location>
        <begin position="78"/>
        <end position="96"/>
    </location>
</feature>
<feature type="transmembrane region" description="Helical" evidence="7">
    <location>
        <begin position="259"/>
        <end position="281"/>
    </location>
</feature>
<feature type="transmembrane region" description="Helical" evidence="7">
    <location>
        <begin position="102"/>
        <end position="124"/>
    </location>
</feature>
<dbReference type="InterPro" id="IPR020846">
    <property type="entry name" value="MFS_dom"/>
</dbReference>
<evidence type="ECO:0000256" key="4">
    <source>
        <dbReference type="ARBA" id="ARBA00022692"/>
    </source>
</evidence>